<feature type="compositionally biased region" description="Polar residues" evidence="1">
    <location>
        <begin position="538"/>
        <end position="550"/>
    </location>
</feature>
<accession>B4PTL5</accession>
<protein>
    <recommendedName>
        <fullName evidence="2">DUF3668 domain-containing protein</fullName>
    </recommendedName>
</protein>
<reference evidence="3 4" key="1">
    <citation type="journal article" date="2007" name="Nature">
        <title>Evolution of genes and genomes on the Drosophila phylogeny.</title>
        <authorList>
            <consortium name="Drosophila 12 Genomes Consortium"/>
            <person name="Clark A.G."/>
            <person name="Eisen M.B."/>
            <person name="Smith D.R."/>
            <person name="Bergman C.M."/>
            <person name="Oliver B."/>
            <person name="Markow T.A."/>
            <person name="Kaufman T.C."/>
            <person name="Kellis M."/>
            <person name="Gelbart W."/>
            <person name="Iyer V.N."/>
            <person name="Pollard D.A."/>
            <person name="Sackton T.B."/>
            <person name="Larracuente A.M."/>
            <person name="Singh N.D."/>
            <person name="Abad J.P."/>
            <person name="Abt D.N."/>
            <person name="Adryan B."/>
            <person name="Aguade M."/>
            <person name="Akashi H."/>
            <person name="Anderson W.W."/>
            <person name="Aquadro C.F."/>
            <person name="Ardell D.H."/>
            <person name="Arguello R."/>
            <person name="Artieri C.G."/>
            <person name="Barbash D.A."/>
            <person name="Barker D."/>
            <person name="Barsanti P."/>
            <person name="Batterham P."/>
            <person name="Batzoglou S."/>
            <person name="Begun D."/>
            <person name="Bhutkar A."/>
            <person name="Blanco E."/>
            <person name="Bosak S.A."/>
            <person name="Bradley R.K."/>
            <person name="Brand A.D."/>
            <person name="Brent M.R."/>
            <person name="Brooks A.N."/>
            <person name="Brown R.H."/>
            <person name="Butlin R.K."/>
            <person name="Caggese C."/>
            <person name="Calvi B.R."/>
            <person name="Bernardo de Carvalho A."/>
            <person name="Caspi A."/>
            <person name="Castrezana S."/>
            <person name="Celniker S.E."/>
            <person name="Chang J.L."/>
            <person name="Chapple C."/>
            <person name="Chatterji S."/>
            <person name="Chinwalla A."/>
            <person name="Civetta A."/>
            <person name="Clifton S.W."/>
            <person name="Comeron J.M."/>
            <person name="Costello J.C."/>
            <person name="Coyne J.A."/>
            <person name="Daub J."/>
            <person name="David R.G."/>
            <person name="Delcher A.L."/>
            <person name="Delehaunty K."/>
            <person name="Do C.B."/>
            <person name="Ebling H."/>
            <person name="Edwards K."/>
            <person name="Eickbush T."/>
            <person name="Evans J.D."/>
            <person name="Filipski A."/>
            <person name="Findeiss S."/>
            <person name="Freyhult E."/>
            <person name="Fulton L."/>
            <person name="Fulton R."/>
            <person name="Garcia A.C."/>
            <person name="Gardiner A."/>
            <person name="Garfield D.A."/>
            <person name="Garvin B.E."/>
            <person name="Gibson G."/>
            <person name="Gilbert D."/>
            <person name="Gnerre S."/>
            <person name="Godfrey J."/>
            <person name="Good R."/>
            <person name="Gotea V."/>
            <person name="Gravely B."/>
            <person name="Greenberg A.J."/>
            <person name="Griffiths-Jones S."/>
            <person name="Gross S."/>
            <person name="Guigo R."/>
            <person name="Gustafson E.A."/>
            <person name="Haerty W."/>
            <person name="Hahn M.W."/>
            <person name="Halligan D.L."/>
            <person name="Halpern A.L."/>
            <person name="Halter G.M."/>
            <person name="Han M.V."/>
            <person name="Heger A."/>
            <person name="Hillier L."/>
            <person name="Hinrichs A.S."/>
            <person name="Holmes I."/>
            <person name="Hoskins R.A."/>
            <person name="Hubisz M.J."/>
            <person name="Hultmark D."/>
            <person name="Huntley M.A."/>
            <person name="Jaffe D.B."/>
            <person name="Jagadeeshan S."/>
            <person name="Jeck W.R."/>
            <person name="Johnson J."/>
            <person name="Jones C.D."/>
            <person name="Jordan W.C."/>
            <person name="Karpen G.H."/>
            <person name="Kataoka E."/>
            <person name="Keightley P.D."/>
            <person name="Kheradpour P."/>
            <person name="Kirkness E.F."/>
            <person name="Koerich L.B."/>
            <person name="Kristiansen K."/>
            <person name="Kudrna D."/>
            <person name="Kulathinal R.J."/>
            <person name="Kumar S."/>
            <person name="Kwok R."/>
            <person name="Lander E."/>
            <person name="Langley C.H."/>
            <person name="Lapoint R."/>
            <person name="Lazzaro B.P."/>
            <person name="Lee S.J."/>
            <person name="Levesque L."/>
            <person name="Li R."/>
            <person name="Lin C.F."/>
            <person name="Lin M.F."/>
            <person name="Lindblad-Toh K."/>
            <person name="Llopart A."/>
            <person name="Long M."/>
            <person name="Low L."/>
            <person name="Lozovsky E."/>
            <person name="Lu J."/>
            <person name="Luo M."/>
            <person name="Machado C.A."/>
            <person name="Makalowski W."/>
            <person name="Marzo M."/>
            <person name="Matsuda M."/>
            <person name="Matzkin L."/>
            <person name="McAllister B."/>
            <person name="McBride C.S."/>
            <person name="McKernan B."/>
            <person name="McKernan K."/>
            <person name="Mendez-Lago M."/>
            <person name="Minx P."/>
            <person name="Mollenhauer M.U."/>
            <person name="Montooth K."/>
            <person name="Mount S.M."/>
            <person name="Mu X."/>
            <person name="Myers E."/>
            <person name="Negre B."/>
            <person name="Newfeld S."/>
            <person name="Nielsen R."/>
            <person name="Noor M.A."/>
            <person name="O'Grady P."/>
            <person name="Pachter L."/>
            <person name="Papaceit M."/>
            <person name="Parisi M.J."/>
            <person name="Parisi M."/>
            <person name="Parts L."/>
            <person name="Pedersen J.S."/>
            <person name="Pesole G."/>
            <person name="Phillippy A.M."/>
            <person name="Ponting C.P."/>
            <person name="Pop M."/>
            <person name="Porcelli D."/>
            <person name="Powell J.R."/>
            <person name="Prohaska S."/>
            <person name="Pruitt K."/>
            <person name="Puig M."/>
            <person name="Quesneville H."/>
            <person name="Ram K.R."/>
            <person name="Rand D."/>
            <person name="Rasmussen M.D."/>
            <person name="Reed L.K."/>
            <person name="Reenan R."/>
            <person name="Reily A."/>
            <person name="Remington K.A."/>
            <person name="Rieger T.T."/>
            <person name="Ritchie M.G."/>
            <person name="Robin C."/>
            <person name="Rogers Y.H."/>
            <person name="Rohde C."/>
            <person name="Rozas J."/>
            <person name="Rubenfield M.J."/>
            <person name="Ruiz A."/>
            <person name="Russo S."/>
            <person name="Salzberg S.L."/>
            <person name="Sanchez-Gracia A."/>
            <person name="Saranga D.J."/>
            <person name="Sato H."/>
            <person name="Schaeffer S.W."/>
            <person name="Schatz M.C."/>
            <person name="Schlenke T."/>
            <person name="Schwartz R."/>
            <person name="Segarra C."/>
            <person name="Singh R.S."/>
            <person name="Sirot L."/>
            <person name="Sirota M."/>
            <person name="Sisneros N.B."/>
            <person name="Smith C.D."/>
            <person name="Smith T.F."/>
            <person name="Spieth J."/>
            <person name="Stage D.E."/>
            <person name="Stark A."/>
            <person name="Stephan W."/>
            <person name="Strausberg R.L."/>
            <person name="Strempel S."/>
            <person name="Sturgill D."/>
            <person name="Sutton G."/>
            <person name="Sutton G.G."/>
            <person name="Tao W."/>
            <person name="Teichmann S."/>
            <person name="Tobari Y.N."/>
            <person name="Tomimura Y."/>
            <person name="Tsolas J.M."/>
            <person name="Valente V.L."/>
            <person name="Venter E."/>
            <person name="Venter J.C."/>
            <person name="Vicario S."/>
            <person name="Vieira F.G."/>
            <person name="Vilella A.J."/>
            <person name="Villasante A."/>
            <person name="Walenz B."/>
            <person name="Wang J."/>
            <person name="Wasserman M."/>
            <person name="Watts T."/>
            <person name="Wilson D."/>
            <person name="Wilson R.K."/>
            <person name="Wing R.A."/>
            <person name="Wolfner M.F."/>
            <person name="Wong A."/>
            <person name="Wong G.K."/>
            <person name="Wu C.I."/>
            <person name="Wu G."/>
            <person name="Yamamoto D."/>
            <person name="Yang H.P."/>
            <person name="Yang S.P."/>
            <person name="Yorke J.A."/>
            <person name="Yoshida K."/>
            <person name="Zdobnov E."/>
            <person name="Zhang P."/>
            <person name="Zhang Y."/>
            <person name="Zimin A.V."/>
            <person name="Baldwin J."/>
            <person name="Abdouelleil A."/>
            <person name="Abdulkadir J."/>
            <person name="Abebe A."/>
            <person name="Abera B."/>
            <person name="Abreu J."/>
            <person name="Acer S.C."/>
            <person name="Aftuck L."/>
            <person name="Alexander A."/>
            <person name="An P."/>
            <person name="Anderson E."/>
            <person name="Anderson S."/>
            <person name="Arachi H."/>
            <person name="Azer M."/>
            <person name="Bachantsang P."/>
            <person name="Barry A."/>
            <person name="Bayul T."/>
            <person name="Berlin A."/>
            <person name="Bessette D."/>
            <person name="Bloom T."/>
            <person name="Blye J."/>
            <person name="Boguslavskiy L."/>
            <person name="Bonnet C."/>
            <person name="Boukhgalter B."/>
            <person name="Bourzgui I."/>
            <person name="Brown A."/>
            <person name="Cahill P."/>
            <person name="Channer S."/>
            <person name="Cheshatsang Y."/>
            <person name="Chuda L."/>
            <person name="Citroen M."/>
            <person name="Collymore A."/>
            <person name="Cooke P."/>
            <person name="Costello M."/>
            <person name="D'Aco K."/>
            <person name="Daza R."/>
            <person name="De Haan G."/>
            <person name="DeGray S."/>
            <person name="DeMaso C."/>
            <person name="Dhargay N."/>
            <person name="Dooley K."/>
            <person name="Dooley E."/>
            <person name="Doricent M."/>
            <person name="Dorje P."/>
            <person name="Dorjee K."/>
            <person name="Dupes A."/>
            <person name="Elong R."/>
            <person name="Falk J."/>
            <person name="Farina A."/>
            <person name="Faro S."/>
            <person name="Ferguson D."/>
            <person name="Fisher S."/>
            <person name="Foley C.D."/>
            <person name="Franke A."/>
            <person name="Friedrich D."/>
            <person name="Gadbois L."/>
            <person name="Gearin G."/>
            <person name="Gearin C.R."/>
            <person name="Giannoukos G."/>
            <person name="Goode T."/>
            <person name="Graham J."/>
            <person name="Grandbois E."/>
            <person name="Grewal S."/>
            <person name="Gyaltsen K."/>
            <person name="Hafez N."/>
            <person name="Hagos B."/>
            <person name="Hall J."/>
            <person name="Henson C."/>
            <person name="Hollinger A."/>
            <person name="Honan T."/>
            <person name="Huard M.D."/>
            <person name="Hughes L."/>
            <person name="Hurhula B."/>
            <person name="Husby M.E."/>
            <person name="Kamat A."/>
            <person name="Kanga B."/>
            <person name="Kashin S."/>
            <person name="Khazanovich D."/>
            <person name="Kisner P."/>
            <person name="Lance K."/>
            <person name="Lara M."/>
            <person name="Lee W."/>
            <person name="Lennon N."/>
            <person name="Letendre F."/>
            <person name="LeVine R."/>
            <person name="Lipovsky A."/>
            <person name="Liu X."/>
            <person name="Liu J."/>
            <person name="Liu S."/>
            <person name="Lokyitsang T."/>
            <person name="Lokyitsang Y."/>
            <person name="Lubonja R."/>
            <person name="Lui A."/>
            <person name="MacDonald P."/>
            <person name="Magnisalis V."/>
            <person name="Maru K."/>
            <person name="Matthews C."/>
            <person name="McCusker W."/>
            <person name="McDonough S."/>
            <person name="Mehta T."/>
            <person name="Meldrim J."/>
            <person name="Meneus L."/>
            <person name="Mihai O."/>
            <person name="Mihalev A."/>
            <person name="Mihova T."/>
            <person name="Mittelman R."/>
            <person name="Mlenga V."/>
            <person name="Montmayeur A."/>
            <person name="Mulrain L."/>
            <person name="Navidi A."/>
            <person name="Naylor J."/>
            <person name="Negash T."/>
            <person name="Nguyen T."/>
            <person name="Nguyen N."/>
            <person name="Nicol R."/>
            <person name="Norbu C."/>
            <person name="Norbu N."/>
            <person name="Novod N."/>
            <person name="O'Neill B."/>
            <person name="Osman S."/>
            <person name="Markiewicz E."/>
            <person name="Oyono O.L."/>
            <person name="Patti C."/>
            <person name="Phunkhang P."/>
            <person name="Pierre F."/>
            <person name="Priest M."/>
            <person name="Raghuraman S."/>
            <person name="Rege F."/>
            <person name="Reyes R."/>
            <person name="Rise C."/>
            <person name="Rogov P."/>
            <person name="Ross K."/>
            <person name="Ryan E."/>
            <person name="Settipalli S."/>
            <person name="Shea T."/>
            <person name="Sherpa N."/>
            <person name="Shi L."/>
            <person name="Shih D."/>
            <person name="Sparrow T."/>
            <person name="Spaulding J."/>
            <person name="Stalker J."/>
            <person name="Stange-Thomann N."/>
            <person name="Stavropoulos S."/>
            <person name="Stone C."/>
            <person name="Strader C."/>
            <person name="Tesfaye S."/>
            <person name="Thomson T."/>
            <person name="Thoulutsang Y."/>
            <person name="Thoulutsang D."/>
            <person name="Topham K."/>
            <person name="Topping I."/>
            <person name="Tsamla T."/>
            <person name="Vassiliev H."/>
            <person name="Vo A."/>
            <person name="Wangchuk T."/>
            <person name="Wangdi T."/>
            <person name="Weiand M."/>
            <person name="Wilkinson J."/>
            <person name="Wilson A."/>
            <person name="Yadav S."/>
            <person name="Young G."/>
            <person name="Yu Q."/>
            <person name="Zembek L."/>
            <person name="Zhong D."/>
            <person name="Zimmer A."/>
            <person name="Zwirko Z."/>
            <person name="Jaffe D.B."/>
            <person name="Alvarez P."/>
            <person name="Brockman W."/>
            <person name="Butler J."/>
            <person name="Chin C."/>
            <person name="Gnerre S."/>
            <person name="Grabherr M."/>
            <person name="Kleber M."/>
            <person name="Mauceli E."/>
            <person name="MacCallum I."/>
        </authorList>
    </citation>
    <scope>NUCLEOTIDE SEQUENCE [LARGE SCALE GENOMIC DNA]</scope>
    <source>
        <strain evidence="4">Tai18E2 / Tucson 14021-0261.01</strain>
    </source>
</reference>
<dbReference type="Proteomes" id="UP000002282">
    <property type="component" value="Chromosome 3R"/>
</dbReference>
<dbReference type="HOGENOM" id="CLU_006788_0_0_1"/>
<reference evidence="3 4" key="2">
    <citation type="journal article" date="2007" name="PLoS Biol.">
        <title>Principles of genome evolution in the Drosophila melanogaster species group.</title>
        <authorList>
            <person name="Ranz J.M."/>
            <person name="Maurin D."/>
            <person name="Chan Y.S."/>
            <person name="von Grotthuss M."/>
            <person name="Hillier L.W."/>
            <person name="Roote J."/>
            <person name="Ashburner M."/>
            <person name="Bergman C.M."/>
        </authorList>
    </citation>
    <scope>NUCLEOTIDE SEQUENCE [LARGE SCALE GENOMIC DNA]</scope>
    <source>
        <strain evidence="4">Tai18E2 / Tucson 14021-0261.01</strain>
    </source>
</reference>
<gene>
    <name evidence="3" type="primary">Dyak\GE23598</name>
    <name evidence="3" type="synonym">dyak_GLEANR_7371</name>
    <name evidence="3" type="synonym">GE23598</name>
    <name evidence="3" type="ORF">Dyak_GE23598</name>
</gene>
<feature type="compositionally biased region" description="Polar residues" evidence="1">
    <location>
        <begin position="421"/>
        <end position="445"/>
    </location>
</feature>
<feature type="region of interest" description="Disordered" evidence="1">
    <location>
        <begin position="1096"/>
        <end position="1126"/>
    </location>
</feature>
<feature type="compositionally biased region" description="Polar residues" evidence="1">
    <location>
        <begin position="11"/>
        <end position="22"/>
    </location>
</feature>
<feature type="region of interest" description="Disordered" evidence="1">
    <location>
        <begin position="389"/>
        <end position="472"/>
    </location>
</feature>
<dbReference type="Gene3D" id="2.60.40.150">
    <property type="entry name" value="C2 domain"/>
    <property type="match status" value="1"/>
</dbReference>
<evidence type="ECO:0000256" key="1">
    <source>
        <dbReference type="SAM" id="MobiDB-lite"/>
    </source>
</evidence>
<feature type="compositionally biased region" description="Basic and acidic residues" evidence="1">
    <location>
        <begin position="1104"/>
        <end position="1113"/>
    </location>
</feature>
<keyword evidence="4" id="KW-1185">Reference proteome</keyword>
<dbReference type="InterPro" id="IPR022136">
    <property type="entry name" value="DUF3668"/>
</dbReference>
<dbReference type="SMR" id="B4PTL5"/>
<dbReference type="InterPro" id="IPR035892">
    <property type="entry name" value="C2_domain_sf"/>
</dbReference>
<evidence type="ECO:0000313" key="3">
    <source>
        <dbReference type="EMBL" id="EDW98755.2"/>
    </source>
</evidence>
<dbReference type="OrthoDB" id="332250at2759"/>
<feature type="region of interest" description="Disordered" evidence="1">
    <location>
        <begin position="1353"/>
        <end position="1384"/>
    </location>
</feature>
<name>B4PTL5_DROYA</name>
<dbReference type="eggNOG" id="ENOG502QPT0">
    <property type="taxonomic scope" value="Eukaryota"/>
</dbReference>
<evidence type="ECO:0000259" key="2">
    <source>
        <dbReference type="Pfam" id="PF12416"/>
    </source>
</evidence>
<dbReference type="EMBL" id="CM000160">
    <property type="protein sequence ID" value="EDW98755.2"/>
    <property type="molecule type" value="Genomic_DNA"/>
</dbReference>
<organism evidence="3 4">
    <name type="scientific">Drosophila yakuba</name>
    <name type="common">Fruit fly</name>
    <dbReference type="NCBI Taxonomy" id="7245"/>
    <lineage>
        <taxon>Eukaryota</taxon>
        <taxon>Metazoa</taxon>
        <taxon>Ecdysozoa</taxon>
        <taxon>Arthropoda</taxon>
        <taxon>Hexapoda</taxon>
        <taxon>Insecta</taxon>
        <taxon>Pterygota</taxon>
        <taxon>Neoptera</taxon>
        <taxon>Endopterygota</taxon>
        <taxon>Diptera</taxon>
        <taxon>Brachycera</taxon>
        <taxon>Muscomorpha</taxon>
        <taxon>Ephydroidea</taxon>
        <taxon>Drosophilidae</taxon>
        <taxon>Drosophila</taxon>
        <taxon>Sophophora</taxon>
    </lineage>
</organism>
<feature type="compositionally biased region" description="Basic residues" evidence="1">
    <location>
        <begin position="1375"/>
        <end position="1384"/>
    </location>
</feature>
<feature type="region of interest" description="Disordered" evidence="1">
    <location>
        <begin position="1"/>
        <end position="22"/>
    </location>
</feature>
<feature type="domain" description="DUF3668" evidence="2">
    <location>
        <begin position="211"/>
        <end position="382"/>
    </location>
</feature>
<dbReference type="KEGG" id="dya:Dyak_GE23598"/>
<feature type="compositionally biased region" description="Basic and acidic residues" evidence="1">
    <location>
        <begin position="953"/>
        <end position="976"/>
    </location>
</feature>
<sequence length="1384" mass="157572">MVKPFKAPRSMTASGGRSGSVTSKESDQVYCVLLHVVEAINFIGRDATEREQIVMNAALNGVDFEVEGTQSDENIIFNSNCVWECDLAGIKRIKTDHRPVKMTFYACRGGGAERKTIGTLLLPVRGLPVLGTVGSENSPHLKMLWHKLICTSSEFRSHKPEVLLMLAIIKKSILHTKDFEHFMQFTEVKSPPTPPMQSPGHSITASMLQSQANVYVQSLVQLGLLQVGNDPLVDCDIIEVVLQLKQLRNVTGLVKSLNHGKPPSSVILVFDFVGNVTNIELKLNESDTYTLNDVLGLRFKTSLRSMRLYFQRIFYLPINMYMNGTAIAHYRMDFTNLLPADDFFSDNRKYSANGSFSFNRFGRTDSGREPKPPLMEYTFSVDLKTIFSRQEQEQEEPEPTPSIASGVIRDVPKGRKDPEVTLQSQNNASSESLNVGAELSTSEGSYRSLPHEDVSDSDVPMDLQKSQNRRKKFTRLSSKEVNLGSEDEQHLVKTFSASVVRSGLNLNEGEEAVELAPLDTSETEAIETKSNTKKLKRNTSSPSKSRNSFQELKKLVESSHSTTISSRNTRNHTENLENVEELTSLDLFELEEKRQAKIAELERLKAGQSESSVQSKLKVRKPKLDLEVQGSKSQLETINEDLPKPSRKFKPFSKTETSNVPLIQENISILTNQTEKDNYEVNDEDLSYEHALPKKQSSSKKIKTSKTVKPADHMDTDLDTDISVLSIRKKCKTKSKLVVSDELDICEDSSTSTLGKRRPKTSRGDLNLRARWVEVNKVQTQALVETERFLQETCRAELDEVLYEDQMALSQAKSVKPKKKLRKPEEDKVKRINYESSFEEEITFCQPEMDPVTMLSENPMDLNELPSSEEFISLSEGNSLPAEMVYTESEQRVTFAHTKREKQKVRALSKDDLLVEMRNSEEYISMSEGNLRSSARSKTNCVRKKTRSAIQEDQEKYAEITSTEEHSSQSESRGIEKANSITERTKVVKKGRGLPQESQRRISKAEVDVKCIEIINPDIEQTDVQVVKKKKVKKTLVTDTAVALDYETVEEKTVKPVKKKIIRKKSIILDNIEDTENRRPADEVVSIQTKKIVKKKAKPPSVEESTKTKKGELKNCGNSEDDFSMEQPLNTIDSIGQKIKSWRRQQIDLFEQELARKEMQYIKQLEEMESQEVRLHQLHKGEANLDETFISKKSNVSGIDYEAKFTELEEHIALLKSEMEEQVRLFEDRSGELRQENLQLYTEKTELKVRIAAMEQQIGDLKAYGSDEGGDLKQVLGELRSQHYRYNNLAREKELYRKRWRRSAKRVHALKLAMYERSLEREQNNIKFEPIDLRKILTKDAAEFEREYGQFRQNGMSPKYPLNSMSGSGDFSPPSRKRMAANKI</sequence>
<feature type="region of interest" description="Disordered" evidence="1">
    <location>
        <begin position="523"/>
        <end position="550"/>
    </location>
</feature>
<feature type="region of interest" description="Disordered" evidence="1">
    <location>
        <begin position="935"/>
        <end position="979"/>
    </location>
</feature>
<proteinExistence type="predicted"/>
<dbReference type="Pfam" id="PF12416">
    <property type="entry name" value="DUF3668"/>
    <property type="match status" value="1"/>
</dbReference>
<evidence type="ECO:0000313" key="4">
    <source>
        <dbReference type="Proteomes" id="UP000002282"/>
    </source>
</evidence>
<feature type="compositionally biased region" description="Basic and acidic residues" evidence="1">
    <location>
        <begin position="410"/>
        <end position="419"/>
    </location>
</feature>